<dbReference type="PANTHER" id="PTHR33490">
    <property type="entry name" value="BLR5614 PROTEIN-RELATED"/>
    <property type="match status" value="1"/>
</dbReference>
<dbReference type="SUPFAM" id="SSF54001">
    <property type="entry name" value="Cysteine proteinases"/>
    <property type="match status" value="1"/>
</dbReference>
<gene>
    <name evidence="3" type="ORF">DRP43_00595</name>
</gene>
<dbReference type="EMBL" id="QNBD01000015">
    <property type="protein sequence ID" value="RKX72506.1"/>
    <property type="molecule type" value="Genomic_DNA"/>
</dbReference>
<sequence>MKKRFMYLLFLIFITSNLFANNRLDIKDVIANSKSITKAGYINAHDVLIDNLINVEYDTTGKCISYDDTYIKILDETGKNDNRILNFRYSKSYGMYDIKSIEIIKPDGHIKTVDVKANMDDQVEPSQASINIYDPNIRKITVQIPDLEIGDILHHYVVYNNKKARIEGEFSDFQFGQYTSPIVHMKYILKAPKSNPLKMFEIIDPVKGHYKKNVEEKNGKIIYTFEVDNAPQIISEPSMPALRRVVMRMLVSTLDDWRYISRWYYNLTENHMDISREIIDKANELVKDKKTEMDTIGAVFYFVSRNIRYMGVTTETDRPGLEPHDVSYTFSTRTGVCRDKAALIVAMLRSVGVDANVVLIMVGPKLDKDVPMAFFNHAIAGAKLENGKDILMDPTDETSSVLFPAYEANMSYLIASCKGDTLKTSPPVSPDINKVEVKTDIDYKDGKFYCTSDIDFYGLNDNAYRGYFLRLNKNRIEEFLKKILKEIAGDISLKSYKISPEDLLSSKENLRIKIEYIINDPIIGKDEYKMFNLPELSKTIVVYNRALGNVNLSKRKYPLKTRYTASVNENINLNYINRVKKLNVELMPDILNIDKDGYTFRAEYKKIGNRITFSKYAALNKLEYSPCEYDNLKKYLRLVENYNKKYIIIKE</sequence>
<dbReference type="SMART" id="SM00460">
    <property type="entry name" value="TGc"/>
    <property type="match status" value="1"/>
</dbReference>
<dbReference type="Pfam" id="PF01841">
    <property type="entry name" value="Transglut_core"/>
    <property type="match status" value="1"/>
</dbReference>
<dbReference type="InterPro" id="IPR024618">
    <property type="entry name" value="DUF3857"/>
</dbReference>
<dbReference type="Proteomes" id="UP000271125">
    <property type="component" value="Unassembled WGS sequence"/>
</dbReference>
<evidence type="ECO:0000256" key="1">
    <source>
        <dbReference type="SAM" id="SignalP"/>
    </source>
</evidence>
<dbReference type="AlphaFoldDB" id="A0A660SR01"/>
<feature type="domain" description="Transglutaminase-like" evidence="2">
    <location>
        <begin position="329"/>
        <end position="396"/>
    </location>
</feature>
<dbReference type="PANTHER" id="PTHR33490:SF3">
    <property type="entry name" value="CONSERVED INTEGRAL MEMBRANE PROTEIN"/>
    <property type="match status" value="1"/>
</dbReference>
<dbReference type="Gene3D" id="2.60.120.1130">
    <property type="match status" value="1"/>
</dbReference>
<dbReference type="InterPro" id="IPR038765">
    <property type="entry name" value="Papain-like_cys_pep_sf"/>
</dbReference>
<organism evidence="3 4">
    <name type="scientific">candidate division TA06 bacterium</name>
    <dbReference type="NCBI Taxonomy" id="2250710"/>
    <lineage>
        <taxon>Bacteria</taxon>
        <taxon>Bacteria division TA06</taxon>
    </lineage>
</organism>
<reference evidence="3 4" key="1">
    <citation type="submission" date="2018-06" db="EMBL/GenBank/DDBJ databases">
        <title>Extensive metabolic versatility and redundancy in microbially diverse, dynamic hydrothermal sediments.</title>
        <authorList>
            <person name="Dombrowski N."/>
            <person name="Teske A."/>
            <person name="Baker B.J."/>
        </authorList>
    </citation>
    <scope>NUCLEOTIDE SEQUENCE [LARGE SCALE GENOMIC DNA]</scope>
    <source>
        <strain evidence="3">B10_G13</strain>
    </source>
</reference>
<dbReference type="Gene3D" id="3.10.620.30">
    <property type="match status" value="1"/>
</dbReference>
<protein>
    <recommendedName>
        <fullName evidence="2">Transglutaminase-like domain-containing protein</fullName>
    </recommendedName>
</protein>
<proteinExistence type="predicted"/>
<evidence type="ECO:0000313" key="3">
    <source>
        <dbReference type="EMBL" id="RKX72506.1"/>
    </source>
</evidence>
<dbReference type="Gene3D" id="2.60.40.3140">
    <property type="match status" value="1"/>
</dbReference>
<evidence type="ECO:0000313" key="4">
    <source>
        <dbReference type="Proteomes" id="UP000271125"/>
    </source>
</evidence>
<name>A0A660SR01_UNCT6</name>
<evidence type="ECO:0000259" key="2">
    <source>
        <dbReference type="SMART" id="SM00460"/>
    </source>
</evidence>
<dbReference type="InterPro" id="IPR002931">
    <property type="entry name" value="Transglutaminase-like"/>
</dbReference>
<comment type="caution">
    <text evidence="3">The sequence shown here is derived from an EMBL/GenBank/DDBJ whole genome shotgun (WGS) entry which is preliminary data.</text>
</comment>
<dbReference type="Pfam" id="PF12969">
    <property type="entry name" value="DUF3857"/>
    <property type="match status" value="1"/>
</dbReference>
<accession>A0A660SR01</accession>
<feature type="signal peptide" evidence="1">
    <location>
        <begin position="1"/>
        <end position="20"/>
    </location>
</feature>
<feature type="chain" id="PRO_5024817539" description="Transglutaminase-like domain-containing protein" evidence="1">
    <location>
        <begin position="21"/>
        <end position="651"/>
    </location>
</feature>
<keyword evidence="1" id="KW-0732">Signal</keyword>